<accession>A0AAD7LTP5</accession>
<dbReference type="Proteomes" id="UP001163823">
    <property type="component" value="Chromosome 6"/>
</dbReference>
<evidence type="ECO:0000313" key="3">
    <source>
        <dbReference type="Proteomes" id="UP001163823"/>
    </source>
</evidence>
<dbReference type="Pfam" id="PF09011">
    <property type="entry name" value="HMG_box_2"/>
    <property type="match status" value="1"/>
</dbReference>
<dbReference type="EMBL" id="JARAOO010000006">
    <property type="protein sequence ID" value="KAJ7964073.1"/>
    <property type="molecule type" value="Genomic_DNA"/>
</dbReference>
<evidence type="ECO:0000313" key="2">
    <source>
        <dbReference type="EMBL" id="KAJ7964073.1"/>
    </source>
</evidence>
<reference evidence="2" key="1">
    <citation type="journal article" date="2023" name="Science">
        <title>Elucidation of the pathway for biosynthesis of saponin adjuvants from the soapbark tree.</title>
        <authorList>
            <person name="Reed J."/>
            <person name="Orme A."/>
            <person name="El-Demerdash A."/>
            <person name="Owen C."/>
            <person name="Martin L.B.B."/>
            <person name="Misra R.C."/>
            <person name="Kikuchi S."/>
            <person name="Rejzek M."/>
            <person name="Martin A.C."/>
            <person name="Harkess A."/>
            <person name="Leebens-Mack J."/>
            <person name="Louveau T."/>
            <person name="Stephenson M.J."/>
            <person name="Osbourn A."/>
        </authorList>
    </citation>
    <scope>NUCLEOTIDE SEQUENCE</scope>
    <source>
        <strain evidence="2">S10</strain>
    </source>
</reference>
<protein>
    <recommendedName>
        <fullName evidence="1">HMG box domain-containing protein</fullName>
    </recommendedName>
</protein>
<comment type="caution">
    <text evidence="2">The sequence shown here is derived from an EMBL/GenBank/DDBJ whole genome shotgun (WGS) entry which is preliminary data.</text>
</comment>
<dbReference type="InterPro" id="IPR009071">
    <property type="entry name" value="HMG_box_dom"/>
</dbReference>
<gene>
    <name evidence="2" type="ORF">O6P43_013938</name>
</gene>
<keyword evidence="3" id="KW-1185">Reference proteome</keyword>
<dbReference type="AlphaFoldDB" id="A0AAD7LTP5"/>
<feature type="domain" description="HMG box" evidence="1">
    <location>
        <begin position="12"/>
        <end position="61"/>
    </location>
</feature>
<organism evidence="2 3">
    <name type="scientific">Quillaja saponaria</name>
    <name type="common">Soap bark tree</name>
    <dbReference type="NCBI Taxonomy" id="32244"/>
    <lineage>
        <taxon>Eukaryota</taxon>
        <taxon>Viridiplantae</taxon>
        <taxon>Streptophyta</taxon>
        <taxon>Embryophyta</taxon>
        <taxon>Tracheophyta</taxon>
        <taxon>Spermatophyta</taxon>
        <taxon>Magnoliopsida</taxon>
        <taxon>eudicotyledons</taxon>
        <taxon>Gunneridae</taxon>
        <taxon>Pentapetalae</taxon>
        <taxon>rosids</taxon>
        <taxon>fabids</taxon>
        <taxon>Fabales</taxon>
        <taxon>Quillajaceae</taxon>
        <taxon>Quillaja</taxon>
    </lineage>
</organism>
<sequence>MLRSRCTRSRKRNLRPAYANFYKKEVELLRAHDKVIKISVKVLENIGLRWKVLSDEAKAQYLPTEEVEGSSFQAANVDLDGKVAAENVVIKDEIQNRSEC</sequence>
<dbReference type="KEGG" id="qsa:O6P43_013938"/>
<proteinExistence type="predicted"/>
<evidence type="ECO:0000259" key="1">
    <source>
        <dbReference type="Pfam" id="PF09011"/>
    </source>
</evidence>
<name>A0AAD7LTP5_QUISA</name>